<name>A0A2R6WCC5_MARPO</name>
<proteinExistence type="predicted"/>
<gene>
    <name evidence="1" type="ORF">MARPO_0110s0005</name>
</gene>
<reference evidence="2" key="1">
    <citation type="journal article" date="2017" name="Cell">
        <title>Insights into land plant evolution garnered from the Marchantia polymorpha genome.</title>
        <authorList>
            <person name="Bowman J.L."/>
            <person name="Kohchi T."/>
            <person name="Yamato K.T."/>
            <person name="Jenkins J."/>
            <person name="Shu S."/>
            <person name="Ishizaki K."/>
            <person name="Yamaoka S."/>
            <person name="Nishihama R."/>
            <person name="Nakamura Y."/>
            <person name="Berger F."/>
            <person name="Adam C."/>
            <person name="Aki S.S."/>
            <person name="Althoff F."/>
            <person name="Araki T."/>
            <person name="Arteaga-Vazquez M.A."/>
            <person name="Balasubrmanian S."/>
            <person name="Barry K."/>
            <person name="Bauer D."/>
            <person name="Boehm C.R."/>
            <person name="Briginshaw L."/>
            <person name="Caballero-Perez J."/>
            <person name="Catarino B."/>
            <person name="Chen F."/>
            <person name="Chiyoda S."/>
            <person name="Chovatia M."/>
            <person name="Davies K.M."/>
            <person name="Delmans M."/>
            <person name="Demura T."/>
            <person name="Dierschke T."/>
            <person name="Dolan L."/>
            <person name="Dorantes-Acosta A.E."/>
            <person name="Eklund D.M."/>
            <person name="Florent S.N."/>
            <person name="Flores-Sandoval E."/>
            <person name="Fujiyama A."/>
            <person name="Fukuzawa H."/>
            <person name="Galik B."/>
            <person name="Grimanelli D."/>
            <person name="Grimwood J."/>
            <person name="Grossniklaus U."/>
            <person name="Hamada T."/>
            <person name="Haseloff J."/>
            <person name="Hetherington A.J."/>
            <person name="Higo A."/>
            <person name="Hirakawa Y."/>
            <person name="Hundley H.N."/>
            <person name="Ikeda Y."/>
            <person name="Inoue K."/>
            <person name="Inoue S.I."/>
            <person name="Ishida S."/>
            <person name="Jia Q."/>
            <person name="Kakita M."/>
            <person name="Kanazawa T."/>
            <person name="Kawai Y."/>
            <person name="Kawashima T."/>
            <person name="Kennedy M."/>
            <person name="Kinose K."/>
            <person name="Kinoshita T."/>
            <person name="Kohara Y."/>
            <person name="Koide E."/>
            <person name="Komatsu K."/>
            <person name="Kopischke S."/>
            <person name="Kubo M."/>
            <person name="Kyozuka J."/>
            <person name="Lagercrantz U."/>
            <person name="Lin S.S."/>
            <person name="Lindquist E."/>
            <person name="Lipzen A.M."/>
            <person name="Lu C.W."/>
            <person name="De Luna E."/>
            <person name="Martienssen R.A."/>
            <person name="Minamino N."/>
            <person name="Mizutani M."/>
            <person name="Mizutani M."/>
            <person name="Mochizuki N."/>
            <person name="Monte I."/>
            <person name="Mosher R."/>
            <person name="Nagasaki H."/>
            <person name="Nakagami H."/>
            <person name="Naramoto S."/>
            <person name="Nishitani K."/>
            <person name="Ohtani M."/>
            <person name="Okamoto T."/>
            <person name="Okumura M."/>
            <person name="Phillips J."/>
            <person name="Pollak B."/>
            <person name="Reinders A."/>
            <person name="Rovekamp M."/>
            <person name="Sano R."/>
            <person name="Sawa S."/>
            <person name="Schmid M.W."/>
            <person name="Shirakawa M."/>
            <person name="Solano R."/>
            <person name="Spunde A."/>
            <person name="Suetsugu N."/>
            <person name="Sugano S."/>
            <person name="Sugiyama A."/>
            <person name="Sun R."/>
            <person name="Suzuki Y."/>
            <person name="Takenaka M."/>
            <person name="Takezawa D."/>
            <person name="Tomogane H."/>
            <person name="Tsuzuki M."/>
            <person name="Ueda T."/>
            <person name="Umeda M."/>
            <person name="Ward J.M."/>
            <person name="Watanabe Y."/>
            <person name="Yazaki K."/>
            <person name="Yokoyama R."/>
            <person name="Yoshitake Y."/>
            <person name="Yotsui I."/>
            <person name="Zachgo S."/>
            <person name="Schmutz J."/>
        </authorList>
    </citation>
    <scope>NUCLEOTIDE SEQUENCE [LARGE SCALE GENOMIC DNA]</scope>
    <source>
        <strain evidence="2">Tak-1</strain>
    </source>
</reference>
<dbReference type="Proteomes" id="UP000244005">
    <property type="component" value="Unassembled WGS sequence"/>
</dbReference>
<keyword evidence="2" id="KW-1185">Reference proteome</keyword>
<sequence>MVEGRANASPPLPQIMTCIFPLGKCYDLPSRSAMARLIVGHRPFGSAIGPAQVSMFPSLRRPILLDSTRCSAPHAYGFIHPHLSVTATNSASGKLETLRFSDMLPASKNASRLDLQELR</sequence>
<dbReference type="AlphaFoldDB" id="A0A2R6WCC5"/>
<evidence type="ECO:0000313" key="1">
    <source>
        <dbReference type="EMBL" id="PTQ31511.1"/>
    </source>
</evidence>
<organism evidence="1 2">
    <name type="scientific">Marchantia polymorpha</name>
    <name type="common">Common liverwort</name>
    <name type="synonym">Marchantia aquatica</name>
    <dbReference type="NCBI Taxonomy" id="3197"/>
    <lineage>
        <taxon>Eukaryota</taxon>
        <taxon>Viridiplantae</taxon>
        <taxon>Streptophyta</taxon>
        <taxon>Embryophyta</taxon>
        <taxon>Marchantiophyta</taxon>
        <taxon>Marchantiopsida</taxon>
        <taxon>Marchantiidae</taxon>
        <taxon>Marchantiales</taxon>
        <taxon>Marchantiaceae</taxon>
        <taxon>Marchantia</taxon>
    </lineage>
</organism>
<dbReference type="Gramene" id="Mp8g13240.1">
    <property type="protein sequence ID" value="Mp8g13240.1.cds1"/>
    <property type="gene ID" value="Mp8g13240"/>
</dbReference>
<accession>A0A2R6WCC5</accession>
<dbReference type="OrthoDB" id="10529310at2759"/>
<dbReference type="EMBL" id="KZ772782">
    <property type="protein sequence ID" value="PTQ31511.1"/>
    <property type="molecule type" value="Genomic_DNA"/>
</dbReference>
<protein>
    <submittedName>
        <fullName evidence="1">Uncharacterized protein</fullName>
    </submittedName>
</protein>
<evidence type="ECO:0000313" key="2">
    <source>
        <dbReference type="Proteomes" id="UP000244005"/>
    </source>
</evidence>